<evidence type="ECO:0000313" key="4">
    <source>
        <dbReference type="WBParaSite" id="DME_0000474201-mRNA-1"/>
    </source>
</evidence>
<dbReference type="InterPro" id="IPR056780">
    <property type="entry name" value="Renin_r_C"/>
</dbReference>
<dbReference type="InterPro" id="IPR012493">
    <property type="entry name" value="Renin_rcpt"/>
</dbReference>
<dbReference type="Pfam" id="PF07850">
    <property type="entry name" value="Renin_r"/>
    <property type="match status" value="1"/>
</dbReference>
<proteinExistence type="predicted"/>
<feature type="transmembrane region" description="Helical" evidence="1">
    <location>
        <begin position="164"/>
        <end position="188"/>
    </location>
</feature>
<evidence type="ECO:0000313" key="3">
    <source>
        <dbReference type="Proteomes" id="UP000038040"/>
    </source>
</evidence>
<reference evidence="4" key="1">
    <citation type="submission" date="2017-02" db="UniProtKB">
        <authorList>
            <consortium name="WormBaseParasite"/>
        </authorList>
    </citation>
    <scope>IDENTIFICATION</scope>
</reference>
<protein>
    <submittedName>
        <fullName evidence="4">Renin receptor</fullName>
    </submittedName>
</protein>
<accession>A0A0N4UBY3</accession>
<feature type="domain" description="Renin receptor-like C-terminal transmembrane spanning segment" evidence="2">
    <location>
        <begin position="149"/>
        <end position="209"/>
    </location>
</feature>
<dbReference type="GO" id="GO:0030177">
    <property type="term" value="P:positive regulation of Wnt signaling pathway"/>
    <property type="evidence" value="ECO:0007669"/>
    <property type="project" value="TreeGrafter"/>
</dbReference>
<sequence>LLNNEVNPSSIDHIFSTNFAENRIWAKIESKEIKGSNVFSDIESVKFNETMISISTMPLRRELILLYKLSEAVTKSLVSLSPALYIVQIDGLESAKIEAPLDYRNAMRELIEAIIYFISNLKNSYGNRAIVELIIRTNGDNTHSIEKRQVSVLIFQFTSEDYPAMFAIFAGCGIILSVSVFFIVVGLWNMDPGKDSIIYRMTTTRMKKD</sequence>
<keyword evidence="1" id="KW-1133">Transmembrane helix</keyword>
<dbReference type="AlphaFoldDB" id="A0A0N4UBY3"/>
<organism evidence="3 4">
    <name type="scientific">Dracunculus medinensis</name>
    <name type="common">Guinea worm</name>
    <dbReference type="NCBI Taxonomy" id="318479"/>
    <lineage>
        <taxon>Eukaryota</taxon>
        <taxon>Metazoa</taxon>
        <taxon>Ecdysozoa</taxon>
        <taxon>Nematoda</taxon>
        <taxon>Chromadorea</taxon>
        <taxon>Rhabditida</taxon>
        <taxon>Spirurina</taxon>
        <taxon>Dracunculoidea</taxon>
        <taxon>Dracunculidae</taxon>
        <taxon>Dracunculus</taxon>
    </lineage>
</organism>
<keyword evidence="1" id="KW-0472">Membrane</keyword>
<evidence type="ECO:0000256" key="1">
    <source>
        <dbReference type="SAM" id="Phobius"/>
    </source>
</evidence>
<dbReference type="GO" id="GO:0009897">
    <property type="term" value="C:external side of plasma membrane"/>
    <property type="evidence" value="ECO:0007669"/>
    <property type="project" value="TreeGrafter"/>
</dbReference>
<dbReference type="WBParaSite" id="DME_0000474201-mRNA-1">
    <property type="protein sequence ID" value="DME_0000474201-mRNA-1"/>
    <property type="gene ID" value="DME_0000474201"/>
</dbReference>
<dbReference type="PANTHER" id="PTHR13351:SF1">
    <property type="entry name" value="RENIN RECEPTOR"/>
    <property type="match status" value="1"/>
</dbReference>
<dbReference type="Proteomes" id="UP000038040">
    <property type="component" value="Unplaced"/>
</dbReference>
<evidence type="ECO:0000259" key="2">
    <source>
        <dbReference type="Pfam" id="PF07850"/>
    </source>
</evidence>
<name>A0A0N4UBY3_DRAME</name>
<dbReference type="GO" id="GO:0038023">
    <property type="term" value="F:signaling receptor activity"/>
    <property type="evidence" value="ECO:0007669"/>
    <property type="project" value="InterPro"/>
</dbReference>
<dbReference type="PANTHER" id="PTHR13351">
    <property type="entry name" value="RENIN RECEPTOR"/>
    <property type="match status" value="1"/>
</dbReference>
<keyword evidence="1" id="KW-0812">Transmembrane</keyword>